<comment type="caution">
    <text evidence="1">The sequence shown here is derived from an EMBL/GenBank/DDBJ whole genome shotgun (WGS) entry which is preliminary data.</text>
</comment>
<dbReference type="Pfam" id="PF11753">
    <property type="entry name" value="DUF3310"/>
    <property type="match status" value="1"/>
</dbReference>
<reference evidence="1 2" key="1">
    <citation type="submission" date="2021-04" db="EMBL/GenBank/DDBJ databases">
        <authorList>
            <person name="Pira H."/>
            <person name="Risdian C."/>
            <person name="Wink J."/>
        </authorList>
    </citation>
    <scope>NUCLEOTIDE SEQUENCE [LARGE SCALE GENOMIC DNA]</scope>
    <source>
        <strain evidence="1 2">WH53</strain>
    </source>
</reference>
<organism evidence="1 2">
    <name type="scientific">Zooshikella harenae</name>
    <dbReference type="NCBI Taxonomy" id="2827238"/>
    <lineage>
        <taxon>Bacteria</taxon>
        <taxon>Pseudomonadati</taxon>
        <taxon>Pseudomonadota</taxon>
        <taxon>Gammaproteobacteria</taxon>
        <taxon>Oceanospirillales</taxon>
        <taxon>Zooshikellaceae</taxon>
        <taxon>Zooshikella</taxon>
    </lineage>
</organism>
<accession>A0ABS5ZLW3</accession>
<name>A0ABS5ZLW3_9GAMM</name>
<gene>
    <name evidence="1" type="ORF">KCG35_24625</name>
</gene>
<dbReference type="Proteomes" id="UP000690515">
    <property type="component" value="Unassembled WGS sequence"/>
</dbReference>
<sequence>MSKDISYSFNESTYLSEIRKYIDKTYSQHYASKKVQTGELIYSKPERGLHFSISNIIKYADRFGDKKGMNSSDLYKICHYAIHALYCLDALDGDKNGKEEKERGNNYRC</sequence>
<proteinExistence type="predicted"/>
<protein>
    <submittedName>
        <fullName evidence="1">DUF3310 domain-containing protein</fullName>
    </submittedName>
</protein>
<evidence type="ECO:0000313" key="1">
    <source>
        <dbReference type="EMBL" id="MBU2714237.1"/>
    </source>
</evidence>
<keyword evidence="2" id="KW-1185">Reference proteome</keyword>
<dbReference type="EMBL" id="JAGSOY010000190">
    <property type="protein sequence ID" value="MBU2714237.1"/>
    <property type="molecule type" value="Genomic_DNA"/>
</dbReference>
<dbReference type="RefSeq" id="WP_215822502.1">
    <property type="nucleotide sequence ID" value="NZ_JAGSOY010000190.1"/>
</dbReference>
<dbReference type="InterPro" id="IPR021739">
    <property type="entry name" value="SaV-like"/>
</dbReference>
<evidence type="ECO:0000313" key="2">
    <source>
        <dbReference type="Proteomes" id="UP000690515"/>
    </source>
</evidence>